<dbReference type="InterPro" id="IPR003889">
    <property type="entry name" value="FYrich_C"/>
</dbReference>
<dbReference type="Gene3D" id="1.20.920.10">
    <property type="entry name" value="Bromodomain-like"/>
    <property type="match status" value="1"/>
</dbReference>
<evidence type="ECO:0000256" key="9">
    <source>
        <dbReference type="ARBA" id="ARBA00023163"/>
    </source>
</evidence>
<dbReference type="InterPro" id="IPR001965">
    <property type="entry name" value="Znf_PHD"/>
</dbReference>
<dbReference type="SMART" id="SM00249">
    <property type="entry name" value="PHD"/>
    <property type="match status" value="2"/>
</dbReference>
<dbReference type="InterPro" id="IPR019786">
    <property type="entry name" value="Zinc_finger_PHD-type_CS"/>
</dbReference>
<dbReference type="InterPro" id="IPR036427">
    <property type="entry name" value="Bromodomain-like_sf"/>
</dbReference>
<evidence type="ECO:0000256" key="5">
    <source>
        <dbReference type="ARBA" id="ARBA00022833"/>
    </source>
</evidence>
<dbReference type="InterPro" id="IPR016177">
    <property type="entry name" value="DNA-bd_dom_sf"/>
</dbReference>
<dbReference type="EMBL" id="JADGMS010000017">
    <property type="protein sequence ID" value="KAF9663588.1"/>
    <property type="molecule type" value="Genomic_DNA"/>
</dbReference>
<keyword evidence="9" id="KW-0804">Transcription</keyword>
<feature type="domain" description="MBD" evidence="14">
    <location>
        <begin position="232"/>
        <end position="302"/>
    </location>
</feature>
<evidence type="ECO:0000256" key="10">
    <source>
        <dbReference type="ARBA" id="ARBA00023242"/>
    </source>
</evidence>
<dbReference type="Gene3D" id="3.30.160.360">
    <property type="match status" value="1"/>
</dbReference>
<accession>A0A835J6V0</accession>
<keyword evidence="4 11" id="KW-0863">Zinc-finger</keyword>
<evidence type="ECO:0000256" key="8">
    <source>
        <dbReference type="ARBA" id="ARBA00023125"/>
    </source>
</evidence>
<dbReference type="GO" id="GO:0000785">
    <property type="term" value="C:chromatin"/>
    <property type="evidence" value="ECO:0007669"/>
    <property type="project" value="UniProtKB-ARBA"/>
</dbReference>
<evidence type="ECO:0000256" key="12">
    <source>
        <dbReference type="SAM" id="MobiDB-lite"/>
    </source>
</evidence>
<dbReference type="Gene3D" id="3.30.40.10">
    <property type="entry name" value="Zinc/RING finger domain, C3HC4 (zinc finger)"/>
    <property type="match status" value="2"/>
</dbReference>
<evidence type="ECO:0000256" key="11">
    <source>
        <dbReference type="PROSITE-ProRule" id="PRU00146"/>
    </source>
</evidence>
<evidence type="ECO:0000313" key="16">
    <source>
        <dbReference type="Proteomes" id="UP000657918"/>
    </source>
</evidence>
<dbReference type="SUPFAM" id="SSF54171">
    <property type="entry name" value="DNA-binding domain"/>
    <property type="match status" value="1"/>
</dbReference>
<dbReference type="GO" id="GO:0016740">
    <property type="term" value="F:transferase activity"/>
    <property type="evidence" value="ECO:0007669"/>
    <property type="project" value="UniProtKB-KW"/>
</dbReference>
<keyword evidence="16" id="KW-1185">Reference proteome</keyword>
<dbReference type="Pfam" id="PF15613">
    <property type="entry name" value="WSD"/>
    <property type="match status" value="1"/>
</dbReference>
<gene>
    <name evidence="15" type="ORF">SADUNF_Sadunf17G0067100</name>
</gene>
<evidence type="ECO:0008006" key="17">
    <source>
        <dbReference type="Google" id="ProtNLM"/>
    </source>
</evidence>
<dbReference type="PROSITE" id="PS50982">
    <property type="entry name" value="MBD"/>
    <property type="match status" value="1"/>
</dbReference>
<dbReference type="PROSITE" id="PS51543">
    <property type="entry name" value="FYRC"/>
    <property type="match status" value="1"/>
</dbReference>
<dbReference type="CDD" id="cd15489">
    <property type="entry name" value="PHD_SF"/>
    <property type="match status" value="1"/>
</dbReference>
<dbReference type="PANTHER" id="PTHR47162:SF8">
    <property type="entry name" value="METHYL-CPG-BINDING DOMAIN-CONTAINING PROTEIN 9"/>
    <property type="match status" value="1"/>
</dbReference>
<feature type="region of interest" description="Disordered" evidence="12">
    <location>
        <begin position="1"/>
        <end position="34"/>
    </location>
</feature>
<protein>
    <recommendedName>
        <fullName evidence="17">Methyl-CpG-binding domain-containing protein 9</fullName>
    </recommendedName>
</protein>
<feature type="compositionally biased region" description="Basic residues" evidence="12">
    <location>
        <begin position="2200"/>
        <end position="2213"/>
    </location>
</feature>
<dbReference type="Pfam" id="PF05965">
    <property type="entry name" value="FYRC"/>
    <property type="match status" value="1"/>
</dbReference>
<evidence type="ECO:0000259" key="14">
    <source>
        <dbReference type="PROSITE" id="PS50982"/>
    </source>
</evidence>
<dbReference type="InterPro" id="IPR003888">
    <property type="entry name" value="FYrich_N"/>
</dbReference>
<dbReference type="SUPFAM" id="SSF47370">
    <property type="entry name" value="Bromodomain"/>
    <property type="match status" value="1"/>
</dbReference>
<dbReference type="InterPro" id="IPR013083">
    <property type="entry name" value="Znf_RING/FYVE/PHD"/>
</dbReference>
<feature type="compositionally biased region" description="Polar residues" evidence="12">
    <location>
        <begin position="1"/>
        <end position="14"/>
    </location>
</feature>
<feature type="compositionally biased region" description="Basic and acidic residues" evidence="12">
    <location>
        <begin position="2184"/>
        <end position="2199"/>
    </location>
</feature>
<dbReference type="InterPro" id="IPR011011">
    <property type="entry name" value="Znf_FYVE_PHD"/>
</dbReference>
<dbReference type="PROSITE" id="PS50016">
    <property type="entry name" value="ZF_PHD_2"/>
    <property type="match status" value="2"/>
</dbReference>
<dbReference type="Pfam" id="PF01429">
    <property type="entry name" value="MBD"/>
    <property type="match status" value="1"/>
</dbReference>
<dbReference type="GO" id="GO:0008270">
    <property type="term" value="F:zinc ion binding"/>
    <property type="evidence" value="ECO:0007669"/>
    <property type="project" value="UniProtKB-KW"/>
</dbReference>
<keyword evidence="2" id="KW-0808">Transferase</keyword>
<dbReference type="InterPro" id="IPR019787">
    <property type="entry name" value="Znf_PHD-finger"/>
</dbReference>
<comment type="subcellular location">
    <subcellularLocation>
        <location evidence="1">Nucleus</location>
    </subcellularLocation>
</comment>
<evidence type="ECO:0000256" key="6">
    <source>
        <dbReference type="ARBA" id="ARBA00023015"/>
    </source>
</evidence>
<feature type="domain" description="PHD-type" evidence="13">
    <location>
        <begin position="60"/>
        <end position="111"/>
    </location>
</feature>
<organism evidence="15 16">
    <name type="scientific">Salix dunnii</name>
    <dbReference type="NCBI Taxonomy" id="1413687"/>
    <lineage>
        <taxon>Eukaryota</taxon>
        <taxon>Viridiplantae</taxon>
        <taxon>Streptophyta</taxon>
        <taxon>Embryophyta</taxon>
        <taxon>Tracheophyta</taxon>
        <taxon>Spermatophyta</taxon>
        <taxon>Magnoliopsida</taxon>
        <taxon>eudicotyledons</taxon>
        <taxon>Gunneridae</taxon>
        <taxon>Pentapetalae</taxon>
        <taxon>rosids</taxon>
        <taxon>fabids</taxon>
        <taxon>Malpighiales</taxon>
        <taxon>Salicaceae</taxon>
        <taxon>Saliceae</taxon>
        <taxon>Salix</taxon>
    </lineage>
</organism>
<keyword evidence="5" id="KW-0862">Zinc</keyword>
<evidence type="ECO:0000256" key="2">
    <source>
        <dbReference type="ARBA" id="ARBA00022679"/>
    </source>
</evidence>
<dbReference type="GO" id="GO:0140993">
    <property type="term" value="F:histone modifying activity"/>
    <property type="evidence" value="ECO:0007669"/>
    <property type="project" value="UniProtKB-ARBA"/>
</dbReference>
<evidence type="ECO:0000256" key="4">
    <source>
        <dbReference type="ARBA" id="ARBA00022771"/>
    </source>
</evidence>
<keyword evidence="8" id="KW-0238">DNA-binding</keyword>
<dbReference type="SUPFAM" id="SSF57903">
    <property type="entry name" value="FYVE/PHD zinc finger"/>
    <property type="match status" value="2"/>
</dbReference>
<feature type="region of interest" description="Disordered" evidence="12">
    <location>
        <begin position="875"/>
        <end position="899"/>
    </location>
</feature>
<feature type="region of interest" description="Disordered" evidence="12">
    <location>
        <begin position="2172"/>
        <end position="2213"/>
    </location>
</feature>
<keyword evidence="7" id="KW-0103">Bromodomain</keyword>
<dbReference type="Proteomes" id="UP000657918">
    <property type="component" value="Unassembled WGS sequence"/>
</dbReference>
<keyword evidence="10" id="KW-0539">Nucleus</keyword>
<dbReference type="PANTHER" id="PTHR47162">
    <property type="entry name" value="OS02G0192300 PROTEIN"/>
    <property type="match status" value="1"/>
</dbReference>
<dbReference type="CDD" id="cd15519">
    <property type="entry name" value="PHD1_Lid2p_like"/>
    <property type="match status" value="1"/>
</dbReference>
<reference evidence="15 16" key="1">
    <citation type="submission" date="2020-10" db="EMBL/GenBank/DDBJ databases">
        <title>Plant Genome Project.</title>
        <authorList>
            <person name="Zhang R.-G."/>
        </authorList>
    </citation>
    <scope>NUCLEOTIDE SEQUENCE [LARGE SCALE GENOMIC DNA]</scope>
    <source>
        <strain evidence="15">FAFU-HL-1</strain>
        <tissue evidence="15">Leaf</tissue>
    </source>
</reference>
<feature type="domain" description="PHD-type" evidence="13">
    <location>
        <begin position="1273"/>
        <end position="1323"/>
    </location>
</feature>
<dbReference type="GO" id="GO:0048731">
    <property type="term" value="P:system development"/>
    <property type="evidence" value="ECO:0007669"/>
    <property type="project" value="UniProtKB-ARBA"/>
</dbReference>
<dbReference type="GO" id="GO:0003677">
    <property type="term" value="F:DNA binding"/>
    <property type="evidence" value="ECO:0007669"/>
    <property type="project" value="UniProtKB-KW"/>
</dbReference>
<evidence type="ECO:0000259" key="13">
    <source>
        <dbReference type="PROSITE" id="PS50016"/>
    </source>
</evidence>
<evidence type="ECO:0000313" key="15">
    <source>
        <dbReference type="EMBL" id="KAF9663588.1"/>
    </source>
</evidence>
<dbReference type="PROSITE" id="PS01359">
    <property type="entry name" value="ZF_PHD_1"/>
    <property type="match status" value="2"/>
</dbReference>
<dbReference type="Pfam" id="PF00628">
    <property type="entry name" value="PHD"/>
    <property type="match status" value="1"/>
</dbReference>
<dbReference type="Pfam" id="PF15612">
    <property type="entry name" value="WHIM1"/>
    <property type="match status" value="1"/>
</dbReference>
<evidence type="ECO:0000256" key="1">
    <source>
        <dbReference type="ARBA" id="ARBA00004123"/>
    </source>
</evidence>
<name>A0A835J6V0_9ROSI</name>
<dbReference type="Pfam" id="PF05964">
    <property type="entry name" value="FYRN"/>
    <property type="match status" value="1"/>
</dbReference>
<dbReference type="InterPro" id="IPR028942">
    <property type="entry name" value="WHIM1_dom"/>
</dbReference>
<sequence>MKLTTDSSDITSRSPLGIDLNEIPSTSTSSPPENSLDVVLSFHENPDPAPGMAAGLRADGSMCGACGKPEVRDHVDHVVVCDGCERGFHLGCAGRQAVNSVEWLCGECLSGGVKSKRWPLGVKRILDINASPPSDGDDDLLSNLRKHTQSQGDNSLGAPPLTYSNLFYTGNGLCSGPLMHSFSDVMRPMQTADTSAEEVGMSFPQGSLRSRNNTTIRLLSRNPSEISLQGLREFISERHGVLEEGWSVEFKQTTSNYDLYAVYCSPDGKTFHSMSEVACHLGLMPNRNSTDMDSTSYASPSLQETLHLPTKSKSKRCSHTNVFSEHKRTLVSGYCRELTSDGQSIEINDANSGEVREFEMQEDGISDFQSSNEGLPVQFEDFFVLSLGKIDVRPTYHNASLIWPVGYRSCWHDKITGSIFLCEVSDGGDSGPAFKVRRVSCSLLPVPQGLTVLFRTNSGQYSSHSNQECHHMIFHNIDCESDDNIELILADPVPPSYDDVQTCLQGSSNRTSEIMQASSFDSRSGNFLSSDIVLGEEIGEISVEEHSSTSAWTAVSQKLVDAYSEIHRRQGILKVSCNHAYNEMGSPGLYAKNENSNVSSASLAKFCSCPKFVGIPLECQGELEAFSSALSEWLDQDRFGLDTEFVQEMIEQLPGAKACSKYEFLINRGHLSMSPTIGNGFLMAKRKSRAESDALSQRAKKARLAKENLGDYQYPPGRPLSSRLPPVLIGDFYQVLELLQRFHEILGLKKPFPLEELEEELINPWSNLSHLLKNLENKVHGSEAIDFYEADSMSGLNSFLPDKSGMAVCESNSHACVNDEGCRMGVNDGGQATVASVTHISRSGVALTNAHCSLLGMLITELQCKIAPLVDPNFDSGETKSKRGRRKDTDNSAPTRRNNLNMLPINELTWPELARRYILAVLTMDGNLESSESIGREMGRVFRCIQGDGGVLCGGLTGVAGMEADALFLAEATKNVFGSLSRKKDFLSIEDETADTSCDCENNNIKDGNIPEWARVLEPVRKLPTNVGARIRKCVYDALEKCPPEWAKTRLEHSISKEVYKGNASGPTKNLIKALILNSLLFLYQTQKAVLSVLADVLTGVQQKAVKTNKKKISIPISDIIMKQCRIVLREAAAADDAKVFCTLLGRNLRNSSDTDDEGLLGSPAMVSRPLDFRTIDLRLAAGAYGGSHESFLEDVRELWSHVCMAFREQSDLVELAETLSQTFESLFEKEVVALVQKFEGYAKLDHISAEIKKELDDFLASINEVPKAPWDEGVCKVCGVDKDDNSVLLCDTCDAEYHTYCLNPPLARIPEGNWYCPSCVVSKHVVQEASGISQVIGMVHCKKYQGEISRVYLEKLSHLCVAMKEKEYWEFSVDERVFLVKFLCDELLNSGLIRQHLEQCAETTNELQQKLRALSMEWKTMKSKEEFLASRAADMDASAVGEVGLKEALASAIPNQAKHVGQQPDLSDGPSHCSSFGHDVSALNGGQDGTRINGFDKYPSVSSSGKNHSCNSQTLNHADTKELVNDPLAVVDGSKLPQENEKSSGPNNLSRIISDMDEIQFQSNLQGYAGRGTSLLPASDVGSCITLEENSHVTQHVPPSAINESECFHLELSAIKNDLLNLQNSISRIQSQLLKLSVRKEFLGSDSRGRLYWVSTGQVSDQRVIVDGSLTLQQRNSDQLDTPLNLEEQKACFPFQCTSNNVLAMCSPCVSYETEEEIEQLISWLKDDVQKERELKESISQCLKQRFQDTRQTRDVVQEEHQALSLIINNNNTAFSNYLVTKAAMFLEMKYGPMVELHTSVKLEKRARVTGEGKMYRCDCLEPILPSRHHCLSCHRTFSDDIEFNEHNDGRCNLTTPANAKSEYISDFVKVKGNMKSQTTQKVPISEMAVVETSRSGSSGLGSRLIKFQNEGLCPYDLSDISSKFVTEDSNKELVCKIGLIGSNGVPSFITSLSPYLNHSMSMVIYHGENNGVVGDELSIDGRVVVSEGNKSESGIALDNIYDNSSWKSVTNEISKVSITDKLPPGYMEHRKKKSSSNKHFPERGASFCCVVPRSSLRPLAGKVLHISRLLKINLLDMEAALPEEAFKPSKVHLDRRLAWRVYVKSAGSIYEMIQATIILEEMIKTDYLRNEWWYWSSFSAAAKTSTVASLALRIYSLDAAIVYEKTTPKLDSTSSLKPVGMVDKKPLPGSDPIEKSKVSRKSSKKRKEPEC</sequence>
<dbReference type="PROSITE" id="PS51542">
    <property type="entry name" value="FYRN"/>
    <property type="match status" value="1"/>
</dbReference>
<dbReference type="InterPro" id="IPR028941">
    <property type="entry name" value="WHIM2_dom"/>
</dbReference>
<evidence type="ECO:0000256" key="3">
    <source>
        <dbReference type="ARBA" id="ARBA00022723"/>
    </source>
</evidence>
<keyword evidence="6" id="KW-0805">Transcription regulation</keyword>
<dbReference type="OrthoDB" id="1903104at2759"/>
<evidence type="ECO:0000256" key="7">
    <source>
        <dbReference type="ARBA" id="ARBA00023117"/>
    </source>
</evidence>
<dbReference type="InterPro" id="IPR001739">
    <property type="entry name" value="Methyl_CpG_DNA-bd"/>
</dbReference>
<dbReference type="Gene3D" id="3.30.890.10">
    <property type="entry name" value="Methyl-cpg-binding Protein 2, Chain A"/>
    <property type="match status" value="1"/>
</dbReference>
<keyword evidence="3" id="KW-0479">Metal-binding</keyword>
<comment type="caution">
    <text evidence="15">The sequence shown here is derived from an EMBL/GenBank/DDBJ whole genome shotgun (WGS) entry which is preliminary data.</text>
</comment>
<dbReference type="GO" id="GO:0005634">
    <property type="term" value="C:nucleus"/>
    <property type="evidence" value="ECO:0007669"/>
    <property type="project" value="UniProtKB-SubCell"/>
</dbReference>
<proteinExistence type="predicted"/>